<evidence type="ECO:0000313" key="2">
    <source>
        <dbReference type="EMBL" id="MBC8559299.1"/>
    </source>
</evidence>
<gene>
    <name evidence="2" type="ORF">H8710_04355</name>
</gene>
<name>A0A926E385_9FIRM</name>
<reference evidence="2" key="1">
    <citation type="submission" date="2020-08" db="EMBL/GenBank/DDBJ databases">
        <title>Genome public.</title>
        <authorList>
            <person name="Liu C."/>
            <person name="Sun Q."/>
        </authorList>
    </citation>
    <scope>NUCLEOTIDE SEQUENCE</scope>
    <source>
        <strain evidence="2">NSJ-33</strain>
    </source>
</reference>
<evidence type="ECO:0000259" key="1">
    <source>
        <dbReference type="SMART" id="SM00481"/>
    </source>
</evidence>
<protein>
    <submittedName>
        <fullName evidence="2">PHP domain-containing protein</fullName>
    </submittedName>
</protein>
<dbReference type="RefSeq" id="WP_249294199.1">
    <property type="nucleotide sequence ID" value="NZ_JACRSV010000001.1"/>
</dbReference>
<sequence>MFTDLHIHTTFSDSTLTPEAVAQEAKRKGFTLISVCDHNTTKSYPQLIEACQKEGIHLIPGVEIDARDGGQTLHILAYGCDLQNTALQSLLLFNSHVMEDLSVDLIAAMSKDHSDLCPAEYENYERDPLRGGWKGIDYLKSKGYPADYPECMHYYADYGIKVRQPFESVETVCSIIHEAGGKAVLAHPGDRLPNEKQAFVENLERLRGLGIDGVECYYPSHSDEITALALRFCKEHGLLVTAGSDSHGEFAKFVKGVEYYIGAVEADKRGLNLEGILPV</sequence>
<dbReference type="Proteomes" id="UP000610760">
    <property type="component" value="Unassembled WGS sequence"/>
</dbReference>
<organism evidence="2 3">
    <name type="scientific">Fumia xinanensis</name>
    <dbReference type="NCBI Taxonomy" id="2763659"/>
    <lineage>
        <taxon>Bacteria</taxon>
        <taxon>Bacillati</taxon>
        <taxon>Bacillota</taxon>
        <taxon>Clostridia</taxon>
        <taxon>Eubacteriales</taxon>
        <taxon>Oscillospiraceae</taxon>
        <taxon>Fumia</taxon>
    </lineage>
</organism>
<dbReference type="Gene3D" id="3.20.20.140">
    <property type="entry name" value="Metal-dependent hydrolases"/>
    <property type="match status" value="1"/>
</dbReference>
<dbReference type="PANTHER" id="PTHR42924:SF3">
    <property type="entry name" value="POLYMERASE_HISTIDINOL PHOSPHATASE N-TERMINAL DOMAIN-CONTAINING PROTEIN"/>
    <property type="match status" value="1"/>
</dbReference>
<dbReference type="Gene3D" id="1.10.150.650">
    <property type="match status" value="1"/>
</dbReference>
<dbReference type="PANTHER" id="PTHR42924">
    <property type="entry name" value="EXONUCLEASE"/>
    <property type="match status" value="1"/>
</dbReference>
<dbReference type="GO" id="GO:0004534">
    <property type="term" value="F:5'-3' RNA exonuclease activity"/>
    <property type="evidence" value="ECO:0007669"/>
    <property type="project" value="TreeGrafter"/>
</dbReference>
<dbReference type="InterPro" id="IPR052018">
    <property type="entry name" value="PHP_domain"/>
</dbReference>
<dbReference type="EMBL" id="JACRSV010000001">
    <property type="protein sequence ID" value="MBC8559299.1"/>
    <property type="molecule type" value="Genomic_DNA"/>
</dbReference>
<keyword evidence="3" id="KW-1185">Reference proteome</keyword>
<dbReference type="InterPro" id="IPR004013">
    <property type="entry name" value="PHP_dom"/>
</dbReference>
<dbReference type="SUPFAM" id="SSF89550">
    <property type="entry name" value="PHP domain-like"/>
    <property type="match status" value="1"/>
</dbReference>
<dbReference type="SMART" id="SM00481">
    <property type="entry name" value="POLIIIAc"/>
    <property type="match status" value="1"/>
</dbReference>
<comment type="caution">
    <text evidence="2">The sequence shown here is derived from an EMBL/GenBank/DDBJ whole genome shotgun (WGS) entry which is preliminary data.</text>
</comment>
<feature type="domain" description="Polymerase/histidinol phosphatase N-terminal" evidence="1">
    <location>
        <begin position="3"/>
        <end position="68"/>
    </location>
</feature>
<dbReference type="CDD" id="cd07438">
    <property type="entry name" value="PHP_HisPPase_AMP"/>
    <property type="match status" value="1"/>
</dbReference>
<dbReference type="Pfam" id="PF02811">
    <property type="entry name" value="PHP"/>
    <property type="match status" value="1"/>
</dbReference>
<dbReference type="InterPro" id="IPR016195">
    <property type="entry name" value="Pol/histidinol_Pase-like"/>
</dbReference>
<dbReference type="GO" id="GO:0035312">
    <property type="term" value="F:5'-3' DNA exonuclease activity"/>
    <property type="evidence" value="ECO:0007669"/>
    <property type="project" value="TreeGrafter"/>
</dbReference>
<proteinExistence type="predicted"/>
<dbReference type="AlphaFoldDB" id="A0A926E385"/>
<accession>A0A926E385</accession>
<evidence type="ECO:0000313" key="3">
    <source>
        <dbReference type="Proteomes" id="UP000610760"/>
    </source>
</evidence>
<dbReference type="InterPro" id="IPR003141">
    <property type="entry name" value="Pol/His_phosphatase_N"/>
</dbReference>